<dbReference type="EMBL" id="JAKKPZ010000123">
    <property type="protein sequence ID" value="KAI1701237.1"/>
    <property type="molecule type" value="Genomic_DNA"/>
</dbReference>
<organism evidence="1 2">
    <name type="scientific">Ditylenchus destructor</name>
    <dbReference type="NCBI Taxonomy" id="166010"/>
    <lineage>
        <taxon>Eukaryota</taxon>
        <taxon>Metazoa</taxon>
        <taxon>Ecdysozoa</taxon>
        <taxon>Nematoda</taxon>
        <taxon>Chromadorea</taxon>
        <taxon>Rhabditida</taxon>
        <taxon>Tylenchina</taxon>
        <taxon>Tylenchomorpha</taxon>
        <taxon>Sphaerularioidea</taxon>
        <taxon>Anguinidae</taxon>
        <taxon>Anguininae</taxon>
        <taxon>Ditylenchus</taxon>
    </lineage>
</organism>
<comment type="caution">
    <text evidence="1">The sequence shown here is derived from an EMBL/GenBank/DDBJ whole genome shotgun (WGS) entry which is preliminary data.</text>
</comment>
<evidence type="ECO:0000313" key="2">
    <source>
        <dbReference type="Proteomes" id="UP001201812"/>
    </source>
</evidence>
<protein>
    <submittedName>
        <fullName evidence="1">Uncharacterized protein</fullName>
    </submittedName>
</protein>
<evidence type="ECO:0000313" key="1">
    <source>
        <dbReference type="EMBL" id="KAI1701237.1"/>
    </source>
</evidence>
<dbReference type="Proteomes" id="UP001201812">
    <property type="component" value="Unassembled WGS sequence"/>
</dbReference>
<sequence>MRIPSEIFYDIFKFSSRFELDTAEISSRFLSDFVATNNSRLPLRFINCNFTTNEISAWSGHFANVISKRNFRGDFREICQILPHFIRYAYCAMLEFSEADGDEFPFSDELCDELGSVGPTMRLGLLSFRKVNFAAINAEKFREIIASFPIIRDIRFQNDCCLKSSHLSDDFLYDCASKGVYEVALNLSEKPIDGNNFQISDNGLLAFCAMRPHSRKNGTKCQNEKKCINLCIYNCQMGPQFFRKIVEARERGQLENRVRCTIGPMQMESQNLGVYLNHWELSGGKLRHRCFKFPSLHMEITFMPKCGHQVNIRCY</sequence>
<gene>
    <name evidence="1" type="ORF">DdX_16196</name>
</gene>
<keyword evidence="2" id="KW-1185">Reference proteome</keyword>
<proteinExistence type="predicted"/>
<reference evidence="1" key="1">
    <citation type="submission" date="2022-01" db="EMBL/GenBank/DDBJ databases">
        <title>Genome Sequence Resource for Two Populations of Ditylenchus destructor, the Migratory Endoparasitic Phytonematode.</title>
        <authorList>
            <person name="Zhang H."/>
            <person name="Lin R."/>
            <person name="Xie B."/>
        </authorList>
    </citation>
    <scope>NUCLEOTIDE SEQUENCE</scope>
    <source>
        <strain evidence="1">BazhouSP</strain>
    </source>
</reference>
<accession>A0AAD4MQS3</accession>
<name>A0AAD4MQS3_9BILA</name>
<dbReference type="AlphaFoldDB" id="A0AAD4MQS3"/>